<feature type="compositionally biased region" description="Polar residues" evidence="6">
    <location>
        <begin position="173"/>
        <end position="192"/>
    </location>
</feature>
<feature type="domain" description="Cyclin-dependent kinase inhibitor" evidence="7">
    <location>
        <begin position="53"/>
        <end position="98"/>
    </location>
</feature>
<dbReference type="InterPro" id="IPR044898">
    <property type="entry name" value="CDI_dom_sf"/>
</dbReference>
<gene>
    <name evidence="8" type="ORF">TCAL_09120</name>
</gene>
<evidence type="ECO:0000256" key="3">
    <source>
        <dbReference type="ARBA" id="ARBA00023013"/>
    </source>
</evidence>
<comment type="caution">
    <text evidence="8">The sequence shown here is derived from an EMBL/GenBank/DDBJ whole genome shotgun (WGS) entry which is preliminary data.</text>
</comment>
<dbReference type="InterPro" id="IPR003175">
    <property type="entry name" value="CDI_dom"/>
</dbReference>
<organism evidence="8 9">
    <name type="scientific">Tigriopus californicus</name>
    <name type="common">Marine copepod</name>
    <dbReference type="NCBI Taxonomy" id="6832"/>
    <lineage>
        <taxon>Eukaryota</taxon>
        <taxon>Metazoa</taxon>
        <taxon>Ecdysozoa</taxon>
        <taxon>Arthropoda</taxon>
        <taxon>Crustacea</taxon>
        <taxon>Multicrustacea</taxon>
        <taxon>Hexanauplia</taxon>
        <taxon>Copepoda</taxon>
        <taxon>Harpacticoida</taxon>
        <taxon>Harpacticidae</taxon>
        <taxon>Tigriopus</taxon>
    </lineage>
</organism>
<protein>
    <recommendedName>
        <fullName evidence="7">Cyclin-dependent kinase inhibitor domain-containing protein</fullName>
    </recommendedName>
</protein>
<feature type="region of interest" description="Disordered" evidence="6">
    <location>
        <begin position="112"/>
        <end position="271"/>
    </location>
</feature>
<evidence type="ECO:0000256" key="2">
    <source>
        <dbReference type="ARBA" id="ARBA00006726"/>
    </source>
</evidence>
<dbReference type="GO" id="GO:0004861">
    <property type="term" value="F:cyclin-dependent protein serine/threonine kinase inhibitor activity"/>
    <property type="evidence" value="ECO:0007669"/>
    <property type="project" value="InterPro"/>
</dbReference>
<evidence type="ECO:0000256" key="1">
    <source>
        <dbReference type="ARBA" id="ARBA00004123"/>
    </source>
</evidence>
<evidence type="ECO:0000313" key="8">
    <source>
        <dbReference type="EMBL" id="TRY73801.1"/>
    </source>
</evidence>
<evidence type="ECO:0000259" key="7">
    <source>
        <dbReference type="Pfam" id="PF02234"/>
    </source>
</evidence>
<reference evidence="8 9" key="1">
    <citation type="journal article" date="2018" name="Nat. Ecol. Evol.">
        <title>Genomic signatures of mitonuclear coevolution across populations of Tigriopus californicus.</title>
        <authorList>
            <person name="Barreto F.S."/>
            <person name="Watson E.T."/>
            <person name="Lima T.G."/>
            <person name="Willett C.S."/>
            <person name="Edmands S."/>
            <person name="Li W."/>
            <person name="Burton R.S."/>
        </authorList>
    </citation>
    <scope>NUCLEOTIDE SEQUENCE [LARGE SCALE GENOMIC DNA]</scope>
    <source>
        <strain evidence="8 9">San Diego</strain>
    </source>
</reference>
<name>A0A553P7Y9_TIGCA</name>
<dbReference type="STRING" id="6832.A0A553P7Y9"/>
<comment type="subcellular location">
    <subcellularLocation>
        <location evidence="1">Nucleus</location>
    </subcellularLocation>
</comment>
<comment type="similarity">
    <text evidence="2">Belongs to the CDI family.</text>
</comment>
<evidence type="ECO:0000256" key="5">
    <source>
        <dbReference type="ARBA" id="ARBA00023306"/>
    </source>
</evidence>
<accession>A0A553P7Y9</accession>
<proteinExistence type="inferred from homology"/>
<feature type="compositionally biased region" description="Basic and acidic residues" evidence="6">
    <location>
        <begin position="231"/>
        <end position="252"/>
    </location>
</feature>
<evidence type="ECO:0000313" key="9">
    <source>
        <dbReference type="Proteomes" id="UP000318571"/>
    </source>
</evidence>
<dbReference type="PANTHER" id="PTHR10265:SF45">
    <property type="entry name" value="DACAPO"/>
    <property type="match status" value="1"/>
</dbReference>
<dbReference type="OrthoDB" id="9940972at2759"/>
<keyword evidence="9" id="KW-1185">Reference proteome</keyword>
<dbReference type="PANTHER" id="PTHR10265">
    <property type="entry name" value="CYCLIN-DEPENDENT KINASE INHIBITOR 1"/>
    <property type="match status" value="1"/>
</dbReference>
<feature type="region of interest" description="Disordered" evidence="6">
    <location>
        <begin position="1"/>
        <end position="58"/>
    </location>
</feature>
<evidence type="ECO:0000256" key="4">
    <source>
        <dbReference type="ARBA" id="ARBA00023242"/>
    </source>
</evidence>
<sequence length="271" mass="29871">MSTNLMEKILRFHARRQSGGRSPSSSGSESGESNARVPGAVPASSPVCRRLFDGQPNPEENIQFAREQLARERREAARRWNFDFENDRPHEGRFEWRREIIALPYRRPSPNPPVPVRVSTAAEGETVTVSSRTLRSRENSPVSQISHLPVISKPVNPGKDIQNASEDCDKTSRPTTSLSGANETSEVQTTDGPNLLPCGASKSSHSSKPIPRQTSMTDHFMLQKGSRSKVKVQERKSNTSENLSREKSEERSSPSPPMCVRGAGSHSAASE</sequence>
<keyword evidence="3" id="KW-0649">Protein kinase inhibitor</keyword>
<dbReference type="GO" id="GO:0005634">
    <property type="term" value="C:nucleus"/>
    <property type="evidence" value="ECO:0007669"/>
    <property type="project" value="UniProtKB-SubCell"/>
</dbReference>
<dbReference type="EMBL" id="VCGU01000007">
    <property type="protein sequence ID" value="TRY73801.1"/>
    <property type="molecule type" value="Genomic_DNA"/>
</dbReference>
<feature type="compositionally biased region" description="Polar residues" evidence="6">
    <location>
        <begin position="201"/>
        <end position="217"/>
    </location>
</feature>
<dbReference type="AlphaFoldDB" id="A0A553P7Y9"/>
<dbReference type="Pfam" id="PF02234">
    <property type="entry name" value="CDI"/>
    <property type="match status" value="1"/>
</dbReference>
<feature type="compositionally biased region" description="Polar residues" evidence="6">
    <location>
        <begin position="127"/>
        <end position="146"/>
    </location>
</feature>
<keyword evidence="5" id="KW-0131">Cell cycle</keyword>
<dbReference type="Proteomes" id="UP000318571">
    <property type="component" value="Chromosome 3"/>
</dbReference>
<feature type="compositionally biased region" description="Low complexity" evidence="6">
    <location>
        <begin position="19"/>
        <end position="33"/>
    </location>
</feature>
<keyword evidence="4" id="KW-0539">Nucleus</keyword>
<evidence type="ECO:0000256" key="6">
    <source>
        <dbReference type="SAM" id="MobiDB-lite"/>
    </source>
</evidence>
<dbReference type="GO" id="GO:0051726">
    <property type="term" value="P:regulation of cell cycle"/>
    <property type="evidence" value="ECO:0007669"/>
    <property type="project" value="InterPro"/>
</dbReference>
<dbReference type="Gene3D" id="4.10.365.10">
    <property type="entry name" value="p27"/>
    <property type="match status" value="1"/>
</dbReference>